<comment type="caution">
    <text evidence="1">The sequence shown here is derived from an EMBL/GenBank/DDBJ whole genome shotgun (WGS) entry which is preliminary data.</text>
</comment>
<protein>
    <recommendedName>
        <fullName evidence="3">Secreted protein</fullName>
    </recommendedName>
</protein>
<dbReference type="EMBL" id="CAKOGL010000016">
    <property type="protein sequence ID" value="CAH2096395.1"/>
    <property type="molecule type" value="Genomic_DNA"/>
</dbReference>
<proteinExistence type="predicted"/>
<reference evidence="1" key="1">
    <citation type="submission" date="2022-03" db="EMBL/GenBank/DDBJ databases">
        <authorList>
            <person name="Tunstrom K."/>
        </authorList>
    </citation>
    <scope>NUCLEOTIDE SEQUENCE</scope>
</reference>
<evidence type="ECO:0008006" key="3">
    <source>
        <dbReference type="Google" id="ProtNLM"/>
    </source>
</evidence>
<name>A0AAU9UHV3_EUPED</name>
<evidence type="ECO:0000313" key="1">
    <source>
        <dbReference type="EMBL" id="CAH2096395.1"/>
    </source>
</evidence>
<gene>
    <name evidence="1" type="ORF">EEDITHA_LOCUS11743</name>
</gene>
<evidence type="ECO:0000313" key="2">
    <source>
        <dbReference type="Proteomes" id="UP001153954"/>
    </source>
</evidence>
<organism evidence="1 2">
    <name type="scientific">Euphydryas editha</name>
    <name type="common">Edith's checkerspot</name>
    <dbReference type="NCBI Taxonomy" id="104508"/>
    <lineage>
        <taxon>Eukaryota</taxon>
        <taxon>Metazoa</taxon>
        <taxon>Ecdysozoa</taxon>
        <taxon>Arthropoda</taxon>
        <taxon>Hexapoda</taxon>
        <taxon>Insecta</taxon>
        <taxon>Pterygota</taxon>
        <taxon>Neoptera</taxon>
        <taxon>Endopterygota</taxon>
        <taxon>Lepidoptera</taxon>
        <taxon>Glossata</taxon>
        <taxon>Ditrysia</taxon>
        <taxon>Papilionoidea</taxon>
        <taxon>Nymphalidae</taxon>
        <taxon>Nymphalinae</taxon>
        <taxon>Euphydryas</taxon>
    </lineage>
</organism>
<accession>A0AAU9UHV3</accession>
<dbReference type="AlphaFoldDB" id="A0AAU9UHV3"/>
<sequence>MLVYVRTYAVFWTVASNILDGAPATVAVSLHCCMQRQTTKTKAASGVPPALGRGLALTANAAVPVATTK</sequence>
<dbReference type="Proteomes" id="UP001153954">
    <property type="component" value="Unassembled WGS sequence"/>
</dbReference>
<keyword evidence="2" id="KW-1185">Reference proteome</keyword>